<dbReference type="Pfam" id="PF01521">
    <property type="entry name" value="Fe-S_biosyn"/>
    <property type="match status" value="1"/>
</dbReference>
<dbReference type="InterPro" id="IPR035903">
    <property type="entry name" value="HesB-like_dom_sf"/>
</dbReference>
<dbReference type="RefSeq" id="WP_182948763.1">
    <property type="nucleotide sequence ID" value="NZ_JABEQK010000003.1"/>
</dbReference>
<dbReference type="AlphaFoldDB" id="A0A7W4PQC0"/>
<reference evidence="2 3" key="1">
    <citation type="submission" date="2020-04" db="EMBL/GenBank/DDBJ databases">
        <title>Description of novel Gluconacetobacter.</title>
        <authorList>
            <person name="Sombolestani A."/>
        </authorList>
    </citation>
    <scope>NUCLEOTIDE SEQUENCE [LARGE SCALE GENOMIC DNA]</scope>
    <source>
        <strain evidence="2 3">LMG 27800</strain>
    </source>
</reference>
<dbReference type="GO" id="GO:0051539">
    <property type="term" value="F:4 iron, 4 sulfur cluster binding"/>
    <property type="evidence" value="ECO:0007669"/>
    <property type="project" value="TreeGrafter"/>
</dbReference>
<feature type="domain" description="Core" evidence="1">
    <location>
        <begin position="14"/>
        <end position="115"/>
    </location>
</feature>
<dbReference type="SUPFAM" id="SSF89360">
    <property type="entry name" value="HesB-like domain"/>
    <property type="match status" value="1"/>
</dbReference>
<evidence type="ECO:0000259" key="1">
    <source>
        <dbReference type="Pfam" id="PF01521"/>
    </source>
</evidence>
<dbReference type="GO" id="GO:0051537">
    <property type="term" value="F:2 iron, 2 sulfur cluster binding"/>
    <property type="evidence" value="ECO:0007669"/>
    <property type="project" value="UniProtKB-ARBA"/>
</dbReference>
<name>A0A7W4PQC0_9PROT</name>
<dbReference type="PROSITE" id="PS01152">
    <property type="entry name" value="HESB"/>
    <property type="match status" value="1"/>
</dbReference>
<dbReference type="EMBL" id="JABEQK010000003">
    <property type="protein sequence ID" value="MBB2204384.1"/>
    <property type="molecule type" value="Genomic_DNA"/>
</dbReference>
<dbReference type="GO" id="GO:0016226">
    <property type="term" value="P:iron-sulfur cluster assembly"/>
    <property type="evidence" value="ECO:0007669"/>
    <property type="project" value="InterPro"/>
</dbReference>
<evidence type="ECO:0000313" key="3">
    <source>
        <dbReference type="Proteomes" id="UP000540556"/>
    </source>
</evidence>
<dbReference type="PANTHER" id="PTHR43011">
    <property type="entry name" value="IRON-SULFUR CLUSTER ASSEMBLY 2 HOMOLOG, MITOCHONDRIAL"/>
    <property type="match status" value="1"/>
</dbReference>
<dbReference type="GO" id="GO:0005506">
    <property type="term" value="F:iron ion binding"/>
    <property type="evidence" value="ECO:0007669"/>
    <property type="project" value="TreeGrafter"/>
</dbReference>
<evidence type="ECO:0000313" key="2">
    <source>
        <dbReference type="EMBL" id="MBB2204384.1"/>
    </source>
</evidence>
<sequence>MDMPPPSSSDTAFRVSPEAATRLQDIIAAQPGIDASTGLRVSVLAGGCNGFQYSFALDGEERPDDIVVPAGSARVRVDPASMDLLSGAELHFNDSLMGAHFTVRNPNATSSCGCGTSFSID</sequence>
<gene>
    <name evidence="2" type="ORF">HLH27_05035</name>
</gene>
<dbReference type="InterPro" id="IPR000361">
    <property type="entry name" value="ATAP_core_dom"/>
</dbReference>
<keyword evidence="3" id="KW-1185">Reference proteome</keyword>
<protein>
    <submittedName>
        <fullName evidence="2">Iron-sulfur cluster assembly accessory protein</fullName>
    </submittedName>
</protein>
<dbReference type="Proteomes" id="UP000540556">
    <property type="component" value="Unassembled WGS sequence"/>
</dbReference>
<dbReference type="NCBIfam" id="TIGR00049">
    <property type="entry name" value="iron-sulfur cluster assembly accessory protein"/>
    <property type="match status" value="1"/>
</dbReference>
<organism evidence="2 3">
    <name type="scientific">Gluconacetobacter takamatsuzukensis</name>
    <dbReference type="NCBI Taxonomy" id="1286190"/>
    <lineage>
        <taxon>Bacteria</taxon>
        <taxon>Pseudomonadati</taxon>
        <taxon>Pseudomonadota</taxon>
        <taxon>Alphaproteobacteria</taxon>
        <taxon>Acetobacterales</taxon>
        <taxon>Acetobacteraceae</taxon>
        <taxon>Gluconacetobacter</taxon>
    </lineage>
</organism>
<accession>A0A7W4PQC0</accession>
<dbReference type="InterPro" id="IPR017870">
    <property type="entry name" value="FeS_cluster_insertion_CS"/>
</dbReference>
<dbReference type="Gene3D" id="2.60.300.12">
    <property type="entry name" value="HesB-like domain"/>
    <property type="match status" value="1"/>
</dbReference>
<dbReference type="PANTHER" id="PTHR43011:SF1">
    <property type="entry name" value="IRON-SULFUR CLUSTER ASSEMBLY 2 HOMOLOG, MITOCHONDRIAL"/>
    <property type="match status" value="1"/>
</dbReference>
<proteinExistence type="predicted"/>
<dbReference type="InterPro" id="IPR016092">
    <property type="entry name" value="ATAP"/>
</dbReference>
<comment type="caution">
    <text evidence="2">The sequence shown here is derived from an EMBL/GenBank/DDBJ whole genome shotgun (WGS) entry which is preliminary data.</text>
</comment>